<dbReference type="Gene3D" id="3.40.50.150">
    <property type="entry name" value="Vaccinia Virus protein VP39"/>
    <property type="match status" value="1"/>
</dbReference>
<reference evidence="2 3" key="1">
    <citation type="journal article" date="2016" name="Nat. Commun.">
        <title>Microbial interactions lead to rapid micro-scale successions on model marine particles.</title>
        <authorList>
            <person name="Datta M.S."/>
            <person name="Sliwerska E."/>
            <person name="Gore J."/>
            <person name="Polz M.F."/>
            <person name="Cordero O.X."/>
        </authorList>
    </citation>
    <scope>NUCLEOTIDE SEQUENCE [LARGE SCALE GENOMIC DNA]</scope>
    <source>
        <strain evidence="2 3">4G03</strain>
    </source>
</reference>
<evidence type="ECO:0000313" key="4">
    <source>
        <dbReference type="Proteomes" id="UP001242342"/>
    </source>
</evidence>
<dbReference type="Proteomes" id="UP001242342">
    <property type="component" value="Unassembled WGS sequence"/>
</dbReference>
<gene>
    <name evidence="2" type="ORF">CSC81_08740</name>
    <name evidence="1" type="ORF">Q8W23_10595</name>
</gene>
<evidence type="ECO:0000313" key="1">
    <source>
        <dbReference type="EMBL" id="MDP2541921.1"/>
    </source>
</evidence>
<name>A0A2G1BUE5_9FLAO</name>
<dbReference type="SUPFAM" id="SSF53335">
    <property type="entry name" value="S-adenosyl-L-methionine-dependent methyltransferases"/>
    <property type="match status" value="1"/>
</dbReference>
<protein>
    <recommendedName>
        <fullName evidence="5">PRMT5 arginine-N-methyltransferase domain-containing protein</fullName>
    </recommendedName>
</protein>
<evidence type="ECO:0000313" key="2">
    <source>
        <dbReference type="EMBL" id="PHN97662.1"/>
    </source>
</evidence>
<dbReference type="InterPro" id="IPR029063">
    <property type="entry name" value="SAM-dependent_MTases_sf"/>
</dbReference>
<dbReference type="EMBL" id="PDUU01000006">
    <property type="protein sequence ID" value="PHN97662.1"/>
    <property type="molecule type" value="Genomic_DNA"/>
</dbReference>
<proteinExistence type="predicted"/>
<comment type="caution">
    <text evidence="2">The sequence shown here is derived from an EMBL/GenBank/DDBJ whole genome shotgun (WGS) entry which is preliminary data.</text>
</comment>
<organism evidence="2 3">
    <name type="scientific">Tenacibaculum discolor</name>
    <dbReference type="NCBI Taxonomy" id="361581"/>
    <lineage>
        <taxon>Bacteria</taxon>
        <taxon>Pseudomonadati</taxon>
        <taxon>Bacteroidota</taxon>
        <taxon>Flavobacteriia</taxon>
        <taxon>Flavobacteriales</taxon>
        <taxon>Flavobacteriaceae</taxon>
        <taxon>Tenacibaculum</taxon>
    </lineage>
</organism>
<dbReference type="RefSeq" id="WP_099215379.1">
    <property type="nucleotide sequence ID" value="NZ_JAUYVU010000008.1"/>
</dbReference>
<accession>A0A2G1BUE5</accession>
<dbReference type="Proteomes" id="UP000222163">
    <property type="component" value="Unassembled WGS sequence"/>
</dbReference>
<sequence length="332" mass="38045">MINFKKELLHITSQFFEETSDYSSALKEYKQLLFRISNEAINNVEHRNNVQLENGVAIGTLWAANCLDDLVRTYKFIRGIEVAIQEKTHQKDSLHILYAGTGPFASLILPFILRYADLNITYTLLEVNPLSFEALKSTIKKLGLETNNINFINQDATKYQFPKNFSPDIIVSETMQRALDSEQQVSVFYNLMSQSNSDTVFIPEKITLAIGTSSSENIKPDIQQKYYREHDKVFEVSKEAMNSNDWLFEKTSNKLSFTKKHTVLKEKELSTASEIVVMTEITIYKNEELIINESGLTIPKYIKDVSNNKKESLTIKSQYVIGVNPKLDLKIV</sequence>
<keyword evidence="4" id="KW-1185">Reference proteome</keyword>
<reference evidence="1 4" key="3">
    <citation type="submission" date="2023-07" db="EMBL/GenBank/DDBJ databases">
        <title>Genome content predicts the carbon catabolic preferences of heterotrophic bacteria.</title>
        <authorList>
            <person name="Gralka M."/>
        </authorList>
    </citation>
    <scope>NUCLEOTIDE SEQUENCE [LARGE SCALE GENOMIC DNA]</scope>
    <source>
        <strain evidence="1 4">4G03</strain>
    </source>
</reference>
<dbReference type="CDD" id="cd02440">
    <property type="entry name" value="AdoMet_MTases"/>
    <property type="match status" value="1"/>
</dbReference>
<dbReference type="AlphaFoldDB" id="A0A2G1BUE5"/>
<dbReference type="EMBL" id="JAUYVU010000008">
    <property type="protein sequence ID" value="MDP2541921.1"/>
    <property type="molecule type" value="Genomic_DNA"/>
</dbReference>
<reference evidence="2" key="2">
    <citation type="submission" date="2017-10" db="EMBL/GenBank/DDBJ databases">
        <authorList>
            <person name="Enke T.N."/>
            <person name="Cordero O.X."/>
        </authorList>
    </citation>
    <scope>NUCLEOTIDE SEQUENCE</scope>
    <source>
        <strain evidence="2">4G03</strain>
    </source>
</reference>
<evidence type="ECO:0000313" key="3">
    <source>
        <dbReference type="Proteomes" id="UP000222163"/>
    </source>
</evidence>
<evidence type="ECO:0008006" key="5">
    <source>
        <dbReference type="Google" id="ProtNLM"/>
    </source>
</evidence>